<dbReference type="NCBIfam" id="TIGR00287">
    <property type="entry name" value="cas1"/>
    <property type="match status" value="1"/>
</dbReference>
<dbReference type="Gene3D" id="3.100.10.20">
    <property type="entry name" value="CRISPR-associated endonuclease Cas1, N-terminal domain"/>
    <property type="match status" value="1"/>
</dbReference>
<accession>A0A7C6A8M1</accession>
<protein>
    <recommendedName>
        <fullName evidence="10">CRISPR-associated endonuclease Cas1</fullName>
        <ecNumber evidence="10">3.1.-.-</ecNumber>
    </recommendedName>
</protein>
<keyword evidence="6 10" id="KW-0051">Antiviral defense</keyword>
<keyword evidence="2 10" id="KW-0479">Metal-binding</keyword>
<evidence type="ECO:0000256" key="7">
    <source>
        <dbReference type="ARBA" id="ARBA00023125"/>
    </source>
</evidence>
<evidence type="ECO:0000256" key="5">
    <source>
        <dbReference type="ARBA" id="ARBA00022842"/>
    </source>
</evidence>
<dbReference type="Gene3D" id="1.20.120.920">
    <property type="entry name" value="CRISPR-associated endonuclease Cas1, C-terminal domain"/>
    <property type="match status" value="1"/>
</dbReference>
<dbReference type="InterPro" id="IPR042211">
    <property type="entry name" value="CRISPR-assoc_Cas1_N"/>
</dbReference>
<sequence length="331" mass="38411">MATLYLTEQGAKLQRTQTRLIVEKDGKFLLQLPIIKIDRVLIFGRASITIPVFELLLKEGIPTSFLSQEGRLKGFLEPVPSKNILLRIRQYERAKDEQFRTEMAKAIVSGKIRNQKRLLQRFAHNHPELDFATEITEIDDSFQRLYKKNSLSGILGVEGICTAIYFRGFSKLFQGKICFTERSRRPPKDPINSLLSLGYTLLTNEYFSLTAAIGFDPYLGFYHGISYGRPSLALDLVEELRHPVIDMLTLDLINRQMLKPEDFTGNEDKGFFLTAEGRRVFFTQYEQRMTSEFLHPKNKTKTNIRKIMRDQVYLMMRAVESRKPYEPFFIG</sequence>
<dbReference type="PANTHER" id="PTHR34353">
    <property type="entry name" value="CRISPR-ASSOCIATED ENDONUCLEASE CAS1 1"/>
    <property type="match status" value="1"/>
</dbReference>
<evidence type="ECO:0000256" key="2">
    <source>
        <dbReference type="ARBA" id="ARBA00022723"/>
    </source>
</evidence>
<dbReference type="Pfam" id="PF01867">
    <property type="entry name" value="Cas_Cas1"/>
    <property type="match status" value="1"/>
</dbReference>
<dbReference type="GO" id="GO:0051607">
    <property type="term" value="P:defense response to virus"/>
    <property type="evidence" value="ECO:0007669"/>
    <property type="project" value="UniProtKB-UniRule"/>
</dbReference>
<evidence type="ECO:0000256" key="4">
    <source>
        <dbReference type="ARBA" id="ARBA00022801"/>
    </source>
</evidence>
<evidence type="ECO:0000256" key="1">
    <source>
        <dbReference type="ARBA" id="ARBA00022722"/>
    </source>
</evidence>
<dbReference type="GO" id="GO:0043571">
    <property type="term" value="P:maintenance of CRISPR repeat elements"/>
    <property type="evidence" value="ECO:0007669"/>
    <property type="project" value="UniProtKB-UniRule"/>
</dbReference>
<name>A0A7C6A8M1_UNCW3</name>
<evidence type="ECO:0000256" key="8">
    <source>
        <dbReference type="ARBA" id="ARBA00023211"/>
    </source>
</evidence>
<dbReference type="GO" id="GO:0004519">
    <property type="term" value="F:endonuclease activity"/>
    <property type="evidence" value="ECO:0007669"/>
    <property type="project" value="UniProtKB-UniRule"/>
</dbReference>
<keyword evidence="7 10" id="KW-0238">DNA-binding</keyword>
<evidence type="ECO:0000256" key="9">
    <source>
        <dbReference type="ARBA" id="ARBA00038592"/>
    </source>
</evidence>
<dbReference type="GO" id="GO:0016787">
    <property type="term" value="F:hydrolase activity"/>
    <property type="evidence" value="ECO:0007669"/>
    <property type="project" value="UniProtKB-KW"/>
</dbReference>
<comment type="function">
    <text evidence="10">CRISPR (clustered regularly interspaced short palindromic repeat), is an adaptive immune system that provides protection against mobile genetic elements (viruses, transposable elements and conjugative plasmids). CRISPR clusters contain spacers, sequences complementary to antecedent mobile elements, and target invading nucleic acids. CRISPR clusters are transcribed and processed into CRISPR RNA (crRNA). Acts as a dsDNA endonuclease. Involved in the integration of spacer DNA into the CRISPR cassette.</text>
</comment>
<feature type="binding site" evidence="10">
    <location>
        <position position="238"/>
    </location>
    <ligand>
        <name>Mn(2+)</name>
        <dbReference type="ChEBI" id="CHEBI:29035"/>
    </ligand>
</feature>
<comment type="similarity">
    <text evidence="10">Belongs to the CRISPR-associated endonuclease Cas1 family.</text>
</comment>
<evidence type="ECO:0000256" key="10">
    <source>
        <dbReference type="HAMAP-Rule" id="MF_01470"/>
    </source>
</evidence>
<dbReference type="CDD" id="cd09634">
    <property type="entry name" value="Cas1_I-II-III"/>
    <property type="match status" value="1"/>
</dbReference>
<dbReference type="InterPro" id="IPR050646">
    <property type="entry name" value="Cas1"/>
</dbReference>
<feature type="binding site" evidence="10">
    <location>
        <position position="158"/>
    </location>
    <ligand>
        <name>Mn(2+)</name>
        <dbReference type="ChEBI" id="CHEBI:29035"/>
    </ligand>
</feature>
<dbReference type="EMBL" id="DTLI01000033">
    <property type="protein sequence ID" value="HHS51533.1"/>
    <property type="molecule type" value="Genomic_DNA"/>
</dbReference>
<reference evidence="11" key="1">
    <citation type="journal article" date="2020" name="mSystems">
        <title>Genome- and Community-Level Interaction Insights into Carbon Utilization and Element Cycling Functions of Hydrothermarchaeota in Hydrothermal Sediment.</title>
        <authorList>
            <person name="Zhou Z."/>
            <person name="Liu Y."/>
            <person name="Xu W."/>
            <person name="Pan J."/>
            <person name="Luo Z.H."/>
            <person name="Li M."/>
        </authorList>
    </citation>
    <scope>NUCLEOTIDE SEQUENCE [LARGE SCALE GENOMIC DNA]</scope>
    <source>
        <strain evidence="11">SpSt-876</strain>
    </source>
</reference>
<dbReference type="InterPro" id="IPR042206">
    <property type="entry name" value="CRISPR-assoc_Cas1_C"/>
</dbReference>
<proteinExistence type="inferred from homology"/>
<organism evidence="11">
    <name type="scientific">candidate division WOR-3 bacterium</name>
    <dbReference type="NCBI Taxonomy" id="2052148"/>
    <lineage>
        <taxon>Bacteria</taxon>
        <taxon>Bacteria division WOR-3</taxon>
    </lineage>
</organism>
<feature type="binding site" evidence="10">
    <location>
        <position position="223"/>
    </location>
    <ligand>
        <name>Mn(2+)</name>
        <dbReference type="ChEBI" id="CHEBI:29035"/>
    </ligand>
</feature>
<dbReference type="GO" id="GO:0003677">
    <property type="term" value="F:DNA binding"/>
    <property type="evidence" value="ECO:0007669"/>
    <property type="project" value="UniProtKB-KW"/>
</dbReference>
<dbReference type="GO" id="GO:0046872">
    <property type="term" value="F:metal ion binding"/>
    <property type="evidence" value="ECO:0007669"/>
    <property type="project" value="UniProtKB-UniRule"/>
</dbReference>
<gene>
    <name evidence="10 11" type="primary">cas1</name>
    <name evidence="11" type="ORF">ENW73_01525</name>
</gene>
<keyword evidence="5 10" id="KW-0460">Magnesium</keyword>
<evidence type="ECO:0000256" key="3">
    <source>
        <dbReference type="ARBA" id="ARBA00022759"/>
    </source>
</evidence>
<comment type="subunit">
    <text evidence="9 10">Homodimer, forms a heterotetramer with a Cas2 homodimer.</text>
</comment>
<dbReference type="HAMAP" id="MF_01470">
    <property type="entry name" value="Cas1"/>
    <property type="match status" value="1"/>
</dbReference>
<dbReference type="AlphaFoldDB" id="A0A7C6A8M1"/>
<dbReference type="EC" id="3.1.-.-" evidence="10"/>
<evidence type="ECO:0000256" key="6">
    <source>
        <dbReference type="ARBA" id="ARBA00023118"/>
    </source>
</evidence>
<keyword evidence="1 10" id="KW-0540">Nuclease</keyword>
<keyword evidence="4 10" id="KW-0378">Hydrolase</keyword>
<keyword evidence="3 10" id="KW-0255">Endonuclease</keyword>
<comment type="caution">
    <text evidence="11">The sequence shown here is derived from an EMBL/GenBank/DDBJ whole genome shotgun (WGS) entry which is preliminary data.</text>
</comment>
<keyword evidence="8 10" id="KW-0464">Manganese</keyword>
<dbReference type="PANTHER" id="PTHR34353:SF2">
    <property type="entry name" value="CRISPR-ASSOCIATED ENDONUCLEASE CAS1 1"/>
    <property type="match status" value="1"/>
</dbReference>
<evidence type="ECO:0000313" key="11">
    <source>
        <dbReference type="EMBL" id="HHS51533.1"/>
    </source>
</evidence>
<comment type="cofactor">
    <cofactor evidence="10">
        <name>Mg(2+)</name>
        <dbReference type="ChEBI" id="CHEBI:18420"/>
    </cofactor>
    <cofactor evidence="10">
        <name>Mn(2+)</name>
        <dbReference type="ChEBI" id="CHEBI:29035"/>
    </cofactor>
</comment>
<dbReference type="InterPro" id="IPR002729">
    <property type="entry name" value="CRISPR-assoc_Cas1"/>
</dbReference>